<evidence type="ECO:0000259" key="5">
    <source>
        <dbReference type="SMART" id="SM01144"/>
    </source>
</evidence>
<dbReference type="GO" id="GO:0008033">
    <property type="term" value="P:tRNA processing"/>
    <property type="evidence" value="ECO:0007669"/>
    <property type="project" value="UniProtKB-KW"/>
</dbReference>
<dbReference type="SMART" id="SM01144">
    <property type="entry name" value="DTW"/>
    <property type="match status" value="1"/>
</dbReference>
<keyword evidence="4" id="KW-0819">tRNA processing</keyword>
<dbReference type="Pfam" id="PF03942">
    <property type="entry name" value="DTW"/>
    <property type="match status" value="1"/>
</dbReference>
<reference evidence="6 7" key="1">
    <citation type="submission" date="2015-03" db="EMBL/GenBank/DDBJ databases">
        <title>Draft genome sequences of two protease-producing strains of Arsukibacterium isolated from two cold and alkaline environments.</title>
        <authorList>
            <person name="Lylloff J.E."/>
            <person name="Skov L.B."/>
            <person name="Jepsen M."/>
            <person name="Hallin P.F."/>
            <person name="Sorensen S.J."/>
            <person name="Stougaard P."/>
            <person name="Glaring M.A."/>
        </authorList>
    </citation>
    <scope>NUCLEOTIDE SEQUENCE [LARGE SCALE GENOMIC DNA]</scope>
    <source>
        <strain evidence="6 7">GCM72</strain>
    </source>
</reference>
<dbReference type="AlphaFoldDB" id="A0A0M2V2A4"/>
<gene>
    <name evidence="6" type="ORF">WG68_14240</name>
</gene>
<organism evidence="6 7">
    <name type="scientific">Arsukibacterium ikkense</name>
    <dbReference type="NCBI Taxonomy" id="336831"/>
    <lineage>
        <taxon>Bacteria</taxon>
        <taxon>Pseudomonadati</taxon>
        <taxon>Pseudomonadota</taxon>
        <taxon>Gammaproteobacteria</taxon>
        <taxon>Chromatiales</taxon>
        <taxon>Chromatiaceae</taxon>
        <taxon>Arsukibacterium</taxon>
    </lineage>
</organism>
<evidence type="ECO:0000256" key="1">
    <source>
        <dbReference type="ARBA" id="ARBA00012386"/>
    </source>
</evidence>
<dbReference type="EMBL" id="LAHO01000014">
    <property type="protein sequence ID" value="KKO44761.1"/>
    <property type="molecule type" value="Genomic_DNA"/>
</dbReference>
<proteinExistence type="predicted"/>
<dbReference type="GO" id="GO:0016432">
    <property type="term" value="F:tRNA-uridine aminocarboxypropyltransferase activity"/>
    <property type="evidence" value="ECO:0007669"/>
    <property type="project" value="UniProtKB-EC"/>
</dbReference>
<dbReference type="InterPro" id="IPR039262">
    <property type="entry name" value="DTWD2/TAPT"/>
</dbReference>
<evidence type="ECO:0000313" key="6">
    <source>
        <dbReference type="EMBL" id="KKO44761.1"/>
    </source>
</evidence>
<dbReference type="PANTHER" id="PTHR21392">
    <property type="entry name" value="TRNA-URIDINE AMINOCARBOXYPROPYLTRANSFERASE 2"/>
    <property type="match status" value="1"/>
</dbReference>
<protein>
    <recommendedName>
        <fullName evidence="1">tRNA-uridine aminocarboxypropyltransferase</fullName>
        <ecNumber evidence="1">2.5.1.25</ecNumber>
    </recommendedName>
</protein>
<evidence type="ECO:0000256" key="4">
    <source>
        <dbReference type="ARBA" id="ARBA00022694"/>
    </source>
</evidence>
<dbReference type="PATRIC" id="fig|336831.14.peg.1476"/>
<keyword evidence="2" id="KW-0808">Transferase</keyword>
<dbReference type="EC" id="2.5.1.25" evidence="1"/>
<evidence type="ECO:0000256" key="2">
    <source>
        <dbReference type="ARBA" id="ARBA00022679"/>
    </source>
</evidence>
<evidence type="ECO:0000313" key="7">
    <source>
        <dbReference type="Proteomes" id="UP000034228"/>
    </source>
</evidence>
<dbReference type="Proteomes" id="UP000034228">
    <property type="component" value="Unassembled WGS sequence"/>
</dbReference>
<dbReference type="PANTHER" id="PTHR21392:SF1">
    <property type="entry name" value="TRNA-URIDINE AMINOCARBOXYPROPYLTRANSFERASE"/>
    <property type="match status" value="1"/>
</dbReference>
<keyword evidence="7" id="KW-1185">Reference proteome</keyword>
<name>A0A0M2V2A4_9GAMM</name>
<accession>A0A0M2V2A4</accession>
<dbReference type="OrthoDB" id="370626at2"/>
<dbReference type="InterPro" id="IPR005636">
    <property type="entry name" value="DTW"/>
</dbReference>
<sequence length="230" mass="25439">MTENSVLLLRQHELAKSQRVFNARGSKVVRCEQCLLPANACICAAKPVAAGNCAFCFIMYTGECYKPSNTGRLICDVIADNHAFVWDRTRPDPALLALLNDNRYAPVLVFPQQYAAPERCLPDAAALSLATTGKIPLFVMLDGTWREAKKMFKSPYLAAMPVLGIQPEQASRYALREAAHLHQLCTAEVAIEVLALANETEAARLLAQYFSEFRRAYLLGKPHLNLSEPA</sequence>
<evidence type="ECO:0000256" key="3">
    <source>
        <dbReference type="ARBA" id="ARBA00022691"/>
    </source>
</evidence>
<keyword evidence="3" id="KW-0949">S-adenosyl-L-methionine</keyword>
<dbReference type="RefSeq" id="WP_046558437.1">
    <property type="nucleotide sequence ID" value="NZ_LAHO01000014.1"/>
</dbReference>
<feature type="domain" description="DTW" evidence="5">
    <location>
        <begin position="27"/>
        <end position="222"/>
    </location>
</feature>
<dbReference type="STRING" id="336831.WG68_14240"/>
<comment type="caution">
    <text evidence="6">The sequence shown here is derived from an EMBL/GenBank/DDBJ whole genome shotgun (WGS) entry which is preliminary data.</text>
</comment>